<protein>
    <submittedName>
        <fullName evidence="3">Uncharacterized protein</fullName>
    </submittedName>
</protein>
<dbReference type="VEuPathDB" id="MicrosporidiaDB:SLOPH_2552"/>
<keyword evidence="2" id="KW-1133">Transmembrane helix</keyword>
<evidence type="ECO:0000256" key="2">
    <source>
        <dbReference type="SAM" id="Phobius"/>
    </source>
</evidence>
<organism evidence="3 4">
    <name type="scientific">Spraguea lophii (strain 42_110)</name>
    <name type="common">Microsporidian parasite</name>
    <dbReference type="NCBI Taxonomy" id="1358809"/>
    <lineage>
        <taxon>Eukaryota</taxon>
        <taxon>Fungi</taxon>
        <taxon>Fungi incertae sedis</taxon>
        <taxon>Microsporidia</taxon>
        <taxon>Spragueidae</taxon>
        <taxon>Spraguea</taxon>
    </lineage>
</organism>
<gene>
    <name evidence="3" type="ORF">SLOPH_2552</name>
</gene>
<comment type="caution">
    <text evidence="3">The sequence shown here is derived from an EMBL/GenBank/DDBJ whole genome shotgun (WGS) entry which is preliminary data.</text>
</comment>
<dbReference type="EMBL" id="ATCN01000242">
    <property type="protein sequence ID" value="EPR79469.1"/>
    <property type="molecule type" value="Genomic_DNA"/>
</dbReference>
<dbReference type="InParanoid" id="S7XK82"/>
<evidence type="ECO:0000313" key="3">
    <source>
        <dbReference type="EMBL" id="EPR79469.1"/>
    </source>
</evidence>
<dbReference type="HOGENOM" id="CLU_103882_0_0_1"/>
<dbReference type="AlphaFoldDB" id="S7XK82"/>
<dbReference type="Proteomes" id="UP000014978">
    <property type="component" value="Unassembled WGS sequence"/>
</dbReference>
<feature type="transmembrane region" description="Helical" evidence="2">
    <location>
        <begin position="67"/>
        <end position="93"/>
    </location>
</feature>
<name>S7XK82_SPRLO</name>
<accession>S7XK82</accession>
<feature type="non-terminal residue" evidence="3">
    <location>
        <position position="1"/>
    </location>
</feature>
<proteinExistence type="predicted"/>
<keyword evidence="4" id="KW-1185">Reference proteome</keyword>
<reference evidence="4" key="1">
    <citation type="journal article" date="2013" name="PLoS Genet.">
        <title>The genome of Spraguea lophii and the basis of host-microsporidian interactions.</title>
        <authorList>
            <person name="Campbell S.E."/>
            <person name="Williams T.A."/>
            <person name="Yousuf A."/>
            <person name="Soanes D.M."/>
            <person name="Paszkiewicz K.H."/>
            <person name="Williams B.A.P."/>
        </authorList>
    </citation>
    <scope>NUCLEOTIDE SEQUENCE [LARGE SCALE GENOMIC DNA]</scope>
    <source>
        <strain evidence="4">42_110</strain>
    </source>
</reference>
<feature type="compositionally biased region" description="Acidic residues" evidence="1">
    <location>
        <begin position="113"/>
        <end position="147"/>
    </location>
</feature>
<keyword evidence="2" id="KW-0812">Transmembrane</keyword>
<evidence type="ECO:0000256" key="1">
    <source>
        <dbReference type="SAM" id="MobiDB-lite"/>
    </source>
</evidence>
<sequence>IQENILKTTITSCNTQIDEVKNSNPDLINKYQYCQKNVESKETQADLDDLNTKDCEESKKTEERHSVVTYVICIGGFITLVISFIIHCVYKFVRWWRNRRRRRNEPEEAKSSDEDEDFNIDDDSSGPVEESDFDVADINFDDTDSIFDSDSSSLPPPLPSEYPLDNEANLIAYYKRHGLLRDDRN</sequence>
<feature type="region of interest" description="Disordered" evidence="1">
    <location>
        <begin position="103"/>
        <end position="164"/>
    </location>
</feature>
<evidence type="ECO:0000313" key="4">
    <source>
        <dbReference type="Proteomes" id="UP000014978"/>
    </source>
</evidence>
<keyword evidence="2" id="KW-0472">Membrane</keyword>